<evidence type="ECO:0000256" key="3">
    <source>
        <dbReference type="ARBA" id="ARBA00022989"/>
    </source>
</evidence>
<keyword evidence="2 5" id="KW-0812">Transmembrane</keyword>
<keyword evidence="7" id="KW-1185">Reference proteome</keyword>
<protein>
    <submittedName>
        <fullName evidence="6">DoxX-like family protein</fullName>
    </submittedName>
</protein>
<gene>
    <name evidence="6" type="ORF">SAMN05421664_3248</name>
</gene>
<organism evidence="6 7">
    <name type="scientific">Chryseobacterium soldanellicola</name>
    <dbReference type="NCBI Taxonomy" id="311333"/>
    <lineage>
        <taxon>Bacteria</taxon>
        <taxon>Pseudomonadati</taxon>
        <taxon>Bacteroidota</taxon>
        <taxon>Flavobacteriia</taxon>
        <taxon>Flavobacteriales</taxon>
        <taxon>Weeksellaceae</taxon>
        <taxon>Chryseobacterium group</taxon>
        <taxon>Chryseobacterium</taxon>
    </lineage>
</organism>
<proteinExistence type="predicted"/>
<evidence type="ECO:0000256" key="2">
    <source>
        <dbReference type="ARBA" id="ARBA00022692"/>
    </source>
</evidence>
<dbReference type="InterPro" id="IPR032808">
    <property type="entry name" value="DoxX"/>
</dbReference>
<keyword evidence="4 5" id="KW-0472">Membrane</keyword>
<evidence type="ECO:0000313" key="7">
    <source>
        <dbReference type="Proteomes" id="UP000199627"/>
    </source>
</evidence>
<keyword evidence="3 5" id="KW-1133">Transmembrane helix</keyword>
<dbReference type="Proteomes" id="UP000199627">
    <property type="component" value="Unassembled WGS sequence"/>
</dbReference>
<feature type="transmembrane region" description="Helical" evidence="5">
    <location>
        <begin position="47"/>
        <end position="65"/>
    </location>
</feature>
<comment type="subcellular location">
    <subcellularLocation>
        <location evidence="1">Membrane</location>
        <topology evidence="1">Multi-pass membrane protein</topology>
    </subcellularLocation>
</comment>
<evidence type="ECO:0000256" key="5">
    <source>
        <dbReference type="SAM" id="Phobius"/>
    </source>
</evidence>
<accession>A0A1H1FT27</accession>
<dbReference type="RefSeq" id="WP_089756743.1">
    <property type="nucleotide sequence ID" value="NZ_FNKL01000004.1"/>
</dbReference>
<dbReference type="GO" id="GO:0016020">
    <property type="term" value="C:membrane"/>
    <property type="evidence" value="ECO:0007669"/>
    <property type="project" value="UniProtKB-SubCell"/>
</dbReference>
<dbReference type="STRING" id="311333.SAMN05421664_3248"/>
<reference evidence="7" key="1">
    <citation type="submission" date="2016-10" db="EMBL/GenBank/DDBJ databases">
        <authorList>
            <person name="Varghese N."/>
            <person name="Submissions S."/>
        </authorList>
    </citation>
    <scope>NUCLEOTIDE SEQUENCE [LARGE SCALE GENOMIC DNA]</scope>
    <source>
        <strain evidence="7">DSM 17072</strain>
    </source>
</reference>
<feature type="transmembrane region" description="Helical" evidence="5">
    <location>
        <begin position="95"/>
        <end position="115"/>
    </location>
</feature>
<dbReference type="Pfam" id="PF13564">
    <property type="entry name" value="DoxX_2"/>
    <property type="match status" value="1"/>
</dbReference>
<evidence type="ECO:0000256" key="4">
    <source>
        <dbReference type="ARBA" id="ARBA00023136"/>
    </source>
</evidence>
<feature type="transmembrane region" description="Helical" evidence="5">
    <location>
        <begin position="72"/>
        <end position="89"/>
    </location>
</feature>
<feature type="transmembrane region" description="Helical" evidence="5">
    <location>
        <begin position="7"/>
        <end position="27"/>
    </location>
</feature>
<evidence type="ECO:0000313" key="6">
    <source>
        <dbReference type="EMBL" id="SDR04084.1"/>
    </source>
</evidence>
<dbReference type="OrthoDB" id="7960583at2"/>
<name>A0A1H1FT27_9FLAO</name>
<dbReference type="EMBL" id="FNKL01000004">
    <property type="protein sequence ID" value="SDR04084.1"/>
    <property type="molecule type" value="Genomic_DNA"/>
</dbReference>
<dbReference type="AlphaFoldDB" id="A0A1H1FT27"/>
<evidence type="ECO:0000256" key="1">
    <source>
        <dbReference type="ARBA" id="ARBA00004141"/>
    </source>
</evidence>
<sequence length="121" mass="13932">MKIQKIIYWVTTVFFCSWMVLNAYFYLTSEEAKQLCRHFGFPDYFRVELAFAKIIGVILLLLPAIKGRIKEWVYSGFVITVISGFVAHVCSRDSFQSSLSALVALAILLTSYFSYNNLKHI</sequence>